<dbReference type="SFLD" id="SFLDG01135">
    <property type="entry name" value="C1.5.6:_HAD__Beta-PGM__Phospha"/>
    <property type="match status" value="1"/>
</dbReference>
<keyword evidence="6" id="KW-1185">Reference proteome</keyword>
<evidence type="ECO:0000313" key="6">
    <source>
        <dbReference type="Proteomes" id="UP000321577"/>
    </source>
</evidence>
<evidence type="ECO:0000256" key="1">
    <source>
        <dbReference type="ARBA" id="ARBA00000830"/>
    </source>
</evidence>
<dbReference type="RefSeq" id="WP_146849774.1">
    <property type="nucleotide sequence ID" value="NZ_BKAG01000008.1"/>
</dbReference>
<dbReference type="Gene3D" id="1.10.150.240">
    <property type="entry name" value="Putative phosphatase, domain 2"/>
    <property type="match status" value="1"/>
</dbReference>
<dbReference type="Proteomes" id="UP000321577">
    <property type="component" value="Unassembled WGS sequence"/>
</dbReference>
<evidence type="ECO:0000256" key="3">
    <source>
        <dbReference type="ARBA" id="ARBA00006171"/>
    </source>
</evidence>
<dbReference type="GO" id="GO:0005829">
    <property type="term" value="C:cytosol"/>
    <property type="evidence" value="ECO:0007669"/>
    <property type="project" value="TreeGrafter"/>
</dbReference>
<reference evidence="5 6" key="1">
    <citation type="submission" date="2019-07" db="EMBL/GenBank/DDBJ databases">
        <title>Whole genome shotgun sequence of Brevifollis gellanilyticus NBRC 108608.</title>
        <authorList>
            <person name="Hosoyama A."/>
            <person name="Uohara A."/>
            <person name="Ohji S."/>
            <person name="Ichikawa N."/>
        </authorList>
    </citation>
    <scope>NUCLEOTIDE SEQUENCE [LARGE SCALE GENOMIC DNA]</scope>
    <source>
        <strain evidence="5 6">NBRC 108608</strain>
    </source>
</reference>
<dbReference type="SUPFAM" id="SSF56784">
    <property type="entry name" value="HAD-like"/>
    <property type="match status" value="1"/>
</dbReference>
<dbReference type="InterPro" id="IPR036412">
    <property type="entry name" value="HAD-like_sf"/>
</dbReference>
<evidence type="ECO:0000256" key="4">
    <source>
        <dbReference type="ARBA" id="ARBA00013078"/>
    </source>
</evidence>
<dbReference type="PANTHER" id="PTHR43434:SF1">
    <property type="entry name" value="PHOSPHOGLYCOLATE PHOSPHATASE"/>
    <property type="match status" value="1"/>
</dbReference>
<dbReference type="GO" id="GO:0006281">
    <property type="term" value="P:DNA repair"/>
    <property type="evidence" value="ECO:0007669"/>
    <property type="project" value="TreeGrafter"/>
</dbReference>
<dbReference type="GO" id="GO:0008967">
    <property type="term" value="F:phosphoglycolate phosphatase activity"/>
    <property type="evidence" value="ECO:0007669"/>
    <property type="project" value="UniProtKB-EC"/>
</dbReference>
<sequence>MPSLQAFIFDLDGTLIDSLADLAAAVNRMLVEHSYPERELAVFPEYIGDGVRQLVWRALPEYARTDEIIDNCLRDYQKHYADNWRDKTVVYDGMLETLSALRARGMKLGCISNKPHRFTTLCCEHFFPLGTFDFVFGQREHVERKPDPAGAIEAAALLNIDISACAYVGDSGIDMSFAKNSGMYGIGVSWGFRSVEELKEHGAKVIVDKPAELLEV</sequence>
<dbReference type="PANTHER" id="PTHR43434">
    <property type="entry name" value="PHOSPHOGLYCOLATE PHOSPHATASE"/>
    <property type="match status" value="1"/>
</dbReference>
<dbReference type="Pfam" id="PF13419">
    <property type="entry name" value="HAD_2"/>
    <property type="match status" value="1"/>
</dbReference>
<dbReference type="Gene3D" id="3.40.50.1000">
    <property type="entry name" value="HAD superfamily/HAD-like"/>
    <property type="match status" value="1"/>
</dbReference>
<accession>A0A512M611</accession>
<comment type="catalytic activity">
    <reaction evidence="1">
        <text>2-phosphoglycolate + H2O = glycolate + phosphate</text>
        <dbReference type="Rhea" id="RHEA:14369"/>
        <dbReference type="ChEBI" id="CHEBI:15377"/>
        <dbReference type="ChEBI" id="CHEBI:29805"/>
        <dbReference type="ChEBI" id="CHEBI:43474"/>
        <dbReference type="ChEBI" id="CHEBI:58033"/>
        <dbReference type="EC" id="3.1.3.18"/>
    </reaction>
</comment>
<dbReference type="SFLD" id="SFLDG01129">
    <property type="entry name" value="C1.5:_HAD__Beta-PGM__Phosphata"/>
    <property type="match status" value="1"/>
</dbReference>
<organism evidence="5 6">
    <name type="scientific">Brevifollis gellanilyticus</name>
    <dbReference type="NCBI Taxonomy" id="748831"/>
    <lineage>
        <taxon>Bacteria</taxon>
        <taxon>Pseudomonadati</taxon>
        <taxon>Verrucomicrobiota</taxon>
        <taxon>Verrucomicrobiia</taxon>
        <taxon>Verrucomicrobiales</taxon>
        <taxon>Verrucomicrobiaceae</taxon>
    </lineage>
</organism>
<dbReference type="SFLD" id="SFLDS00003">
    <property type="entry name" value="Haloacid_Dehalogenase"/>
    <property type="match status" value="1"/>
</dbReference>
<proteinExistence type="inferred from homology"/>
<dbReference type="NCBIfam" id="TIGR01549">
    <property type="entry name" value="HAD-SF-IA-v1"/>
    <property type="match status" value="1"/>
</dbReference>
<name>A0A512M611_9BACT</name>
<evidence type="ECO:0000256" key="2">
    <source>
        <dbReference type="ARBA" id="ARBA00004818"/>
    </source>
</evidence>
<dbReference type="InterPro" id="IPR006439">
    <property type="entry name" value="HAD-SF_hydro_IA"/>
</dbReference>
<dbReference type="PRINTS" id="PR00413">
    <property type="entry name" value="HADHALOGNASE"/>
</dbReference>
<protein>
    <recommendedName>
        <fullName evidence="4">phosphoglycolate phosphatase</fullName>
        <ecNumber evidence="4">3.1.3.18</ecNumber>
    </recommendedName>
</protein>
<evidence type="ECO:0000313" key="5">
    <source>
        <dbReference type="EMBL" id="GEP42170.1"/>
    </source>
</evidence>
<dbReference type="EC" id="3.1.3.18" evidence="4"/>
<comment type="similarity">
    <text evidence="3">Belongs to the HAD-like hydrolase superfamily. CbbY/CbbZ/Gph/YieH family.</text>
</comment>
<gene>
    <name evidence="5" type="primary">gph</name>
    <name evidence="5" type="ORF">BGE01nite_14610</name>
</gene>
<comment type="pathway">
    <text evidence="2">Organic acid metabolism; glycolate biosynthesis; glycolate from 2-phosphoglycolate: step 1/1.</text>
</comment>
<dbReference type="EMBL" id="BKAG01000008">
    <property type="protein sequence ID" value="GEP42170.1"/>
    <property type="molecule type" value="Genomic_DNA"/>
</dbReference>
<dbReference type="InterPro" id="IPR050155">
    <property type="entry name" value="HAD-like_hydrolase_sf"/>
</dbReference>
<dbReference type="InterPro" id="IPR023198">
    <property type="entry name" value="PGP-like_dom2"/>
</dbReference>
<dbReference type="InterPro" id="IPR041492">
    <property type="entry name" value="HAD_2"/>
</dbReference>
<dbReference type="OrthoDB" id="9807630at2"/>
<dbReference type="InterPro" id="IPR023214">
    <property type="entry name" value="HAD_sf"/>
</dbReference>
<dbReference type="AlphaFoldDB" id="A0A512M611"/>
<comment type="caution">
    <text evidence="5">The sequence shown here is derived from an EMBL/GenBank/DDBJ whole genome shotgun (WGS) entry which is preliminary data.</text>
</comment>